<feature type="domain" description="Diphosphomevalonate decarboxylase-like N-terminal" evidence="1">
    <location>
        <begin position="4"/>
        <end position="155"/>
    </location>
</feature>
<reference evidence="2" key="2">
    <citation type="journal article" date="2014" name="ISME J.">
        <title>Microbial stratification in low pH oxic and suboxic macroscopic growths along an acid mine drainage.</title>
        <authorList>
            <person name="Mendez-Garcia C."/>
            <person name="Mesa V."/>
            <person name="Sprenger R.R."/>
            <person name="Richter M."/>
            <person name="Diez M.S."/>
            <person name="Solano J."/>
            <person name="Bargiela R."/>
            <person name="Golyshina O.V."/>
            <person name="Manteca A."/>
            <person name="Ramos J.L."/>
            <person name="Gallego J.R."/>
            <person name="Llorente I."/>
            <person name="Martins Dos Santos V.A."/>
            <person name="Jensen O.N."/>
            <person name="Pelaez A.I."/>
            <person name="Sanchez J."/>
            <person name="Ferrer M."/>
        </authorList>
    </citation>
    <scope>NUCLEOTIDE SEQUENCE</scope>
</reference>
<reference evidence="2" key="1">
    <citation type="submission" date="2013-08" db="EMBL/GenBank/DDBJ databases">
        <authorList>
            <person name="Mendez C."/>
            <person name="Richter M."/>
            <person name="Ferrer M."/>
            <person name="Sanchez J."/>
        </authorList>
    </citation>
    <scope>NUCLEOTIDE SEQUENCE</scope>
</reference>
<name>T1BG71_9ZZZZ</name>
<organism evidence="2">
    <name type="scientific">mine drainage metagenome</name>
    <dbReference type="NCBI Taxonomy" id="410659"/>
    <lineage>
        <taxon>unclassified sequences</taxon>
        <taxon>metagenomes</taxon>
        <taxon>ecological metagenomes</taxon>
    </lineage>
</organism>
<gene>
    <name evidence="2" type="ORF">B2A_06689</name>
</gene>
<dbReference type="AlphaFoldDB" id="T1BG71"/>
<dbReference type="FunFam" id="3.30.230.10:FF:000072">
    <property type="entry name" value="Diphosphomevalonate decarboxylase"/>
    <property type="match status" value="1"/>
</dbReference>
<accession>T1BG71</accession>
<evidence type="ECO:0000259" key="1">
    <source>
        <dbReference type="Pfam" id="PF22700"/>
    </source>
</evidence>
<proteinExistence type="predicted"/>
<comment type="caution">
    <text evidence="2">The sequence shown here is derived from an EMBL/GenBank/DDBJ whole genome shotgun (WGS) entry which is preliminary data.</text>
</comment>
<dbReference type="PANTHER" id="PTHR10977">
    <property type="entry name" value="DIPHOSPHOMEVALONATE DECARBOXYLASE"/>
    <property type="match status" value="1"/>
</dbReference>
<dbReference type="Gene3D" id="3.30.230.10">
    <property type="match status" value="1"/>
</dbReference>
<feature type="non-terminal residue" evidence="2">
    <location>
        <position position="181"/>
    </location>
</feature>
<dbReference type="Pfam" id="PF22700">
    <property type="entry name" value="MVD-like_N"/>
    <property type="match status" value="1"/>
</dbReference>
<protein>
    <submittedName>
        <fullName evidence="2">Diphosphomevalonate decarboxylase</fullName>
    </submittedName>
</protein>
<dbReference type="InterPro" id="IPR053859">
    <property type="entry name" value="MVD-like_N"/>
</dbReference>
<feature type="non-terminal residue" evidence="2">
    <location>
        <position position="1"/>
    </location>
</feature>
<dbReference type="InterPro" id="IPR014721">
    <property type="entry name" value="Ribsml_uS5_D2-typ_fold_subgr"/>
</dbReference>
<dbReference type="EMBL" id="AUZZ01004747">
    <property type="protein sequence ID" value="EQD52119.1"/>
    <property type="molecule type" value="Genomic_DNA"/>
</dbReference>
<dbReference type="SUPFAM" id="SSF54211">
    <property type="entry name" value="Ribosomal protein S5 domain 2-like"/>
    <property type="match status" value="1"/>
</dbReference>
<evidence type="ECO:0000313" key="2">
    <source>
        <dbReference type="EMBL" id="EQD52119.1"/>
    </source>
</evidence>
<sequence>RAQAQPNIALVKYWGKQNIPGNIPAVGSLSITLDALRTQTTVRFDPEIAADVFVLNGENNPSGLPRVSRCLDLLRQEAGTSCRAYIESDNNFPTAAGLASSASGFAALVMAAGKALGLEVTRSRYAQWARQGSGSAARSIYGGFVEMKLSKRRSDVITEPLLDAEEWPLEVVVAITHTHVK</sequence>
<dbReference type="InterPro" id="IPR020568">
    <property type="entry name" value="Ribosomal_Su5_D2-typ_SF"/>
</dbReference>
<dbReference type="PANTHER" id="PTHR10977:SF3">
    <property type="entry name" value="DIPHOSPHOMEVALONATE DECARBOXYLASE"/>
    <property type="match status" value="1"/>
</dbReference>